<dbReference type="OrthoDB" id="8060832at2759"/>
<dbReference type="VEuPathDB" id="VectorBase:MDOA006444"/>
<proteinExistence type="predicted"/>
<organism evidence="1">
    <name type="scientific">Musca domestica</name>
    <name type="common">House fly</name>
    <dbReference type="NCBI Taxonomy" id="7370"/>
    <lineage>
        <taxon>Eukaryota</taxon>
        <taxon>Metazoa</taxon>
        <taxon>Ecdysozoa</taxon>
        <taxon>Arthropoda</taxon>
        <taxon>Hexapoda</taxon>
        <taxon>Insecta</taxon>
        <taxon>Pterygota</taxon>
        <taxon>Neoptera</taxon>
        <taxon>Endopterygota</taxon>
        <taxon>Diptera</taxon>
        <taxon>Brachycera</taxon>
        <taxon>Muscomorpha</taxon>
        <taxon>Muscoidea</taxon>
        <taxon>Muscidae</taxon>
        <taxon>Musca</taxon>
    </lineage>
</organism>
<name>A0A1I8MMB1_MUSDO</name>
<dbReference type="AlphaFoldDB" id="A0A1I8MMB1"/>
<dbReference type="GeneID" id="101899241"/>
<reference evidence="1" key="1">
    <citation type="submission" date="2020-05" db="UniProtKB">
        <authorList>
            <consortium name="EnsemblMetazoa"/>
        </authorList>
    </citation>
    <scope>IDENTIFICATION</scope>
    <source>
        <strain evidence="1">Aabys</strain>
    </source>
</reference>
<dbReference type="VEuPathDB" id="VectorBase:MDOMA2_012692"/>
<dbReference type="InterPro" id="IPR010512">
    <property type="entry name" value="DUF1091"/>
</dbReference>
<keyword evidence="2" id="KW-1185">Reference proteome</keyword>
<dbReference type="Proteomes" id="UP001652621">
    <property type="component" value="Unplaced"/>
</dbReference>
<dbReference type="SMART" id="SM00697">
    <property type="entry name" value="DM8"/>
    <property type="match status" value="1"/>
</dbReference>
<dbReference type="KEGG" id="mde:101899241"/>
<dbReference type="Pfam" id="PF06477">
    <property type="entry name" value="DUF1091"/>
    <property type="match status" value="1"/>
</dbReference>
<dbReference type="RefSeq" id="XP_005185351.1">
    <property type="nucleotide sequence ID" value="XM_005185294.1"/>
</dbReference>
<reference evidence="3" key="2">
    <citation type="submission" date="2025-04" db="UniProtKB">
        <authorList>
            <consortium name="RefSeq"/>
        </authorList>
    </citation>
    <scope>IDENTIFICATION</scope>
    <source>
        <strain evidence="3">Aabys</strain>
    </source>
</reference>
<evidence type="ECO:0000313" key="3">
    <source>
        <dbReference type="RefSeq" id="XP_005185351.1"/>
    </source>
</evidence>
<gene>
    <name evidence="1" type="primary">101899241</name>
    <name evidence="3" type="synonym">LOC101899241</name>
</gene>
<accession>A0A1I8MMB1</accession>
<dbReference type="PANTHER" id="PTHR20898">
    <property type="entry name" value="DAEDALUS ON 3-RELATED-RELATED"/>
    <property type="match status" value="1"/>
</dbReference>
<sequence>MAPNHYSFNLSFEFYRQFVRSAEIRVLTQVKTVKGVRPITYFDVRLNLCDSLSNFKSIPLLIDLYRELKKSFNVKLGCPIKANFLYKMRNFTFTNEYLPPFTPALNFNHSLNFYENQMKVTSILTQGYVWHNGTTPKKVG</sequence>
<evidence type="ECO:0000313" key="1">
    <source>
        <dbReference type="EnsemblMetazoa" id="MDOA006444-PA"/>
    </source>
</evidence>
<dbReference type="EnsemblMetazoa" id="MDOA006444-RA">
    <property type="protein sequence ID" value="MDOA006444-PA"/>
    <property type="gene ID" value="MDOA006444"/>
</dbReference>
<protein>
    <submittedName>
        <fullName evidence="3">Uncharacterized protein LOC101899241</fullName>
    </submittedName>
</protein>
<evidence type="ECO:0000313" key="2">
    <source>
        <dbReference type="Proteomes" id="UP001652621"/>
    </source>
</evidence>